<evidence type="ECO:0000313" key="10">
    <source>
        <dbReference type="EMBL" id="GAA1178723.1"/>
    </source>
</evidence>
<name>A0ABN1UXR1_9ACTN</name>
<dbReference type="Pfam" id="PF12704">
    <property type="entry name" value="MacB_PCD"/>
    <property type="match status" value="2"/>
</dbReference>
<dbReference type="EMBL" id="BAAAKV010000035">
    <property type="protein sequence ID" value="GAA1178723.1"/>
    <property type="molecule type" value="Genomic_DNA"/>
</dbReference>
<dbReference type="RefSeq" id="WP_344278327.1">
    <property type="nucleotide sequence ID" value="NZ_BAAAKV010000035.1"/>
</dbReference>
<evidence type="ECO:0000259" key="8">
    <source>
        <dbReference type="Pfam" id="PF02687"/>
    </source>
</evidence>
<evidence type="ECO:0000256" key="3">
    <source>
        <dbReference type="ARBA" id="ARBA00022692"/>
    </source>
</evidence>
<keyword evidence="5 7" id="KW-0472">Membrane</keyword>
<evidence type="ECO:0000256" key="1">
    <source>
        <dbReference type="ARBA" id="ARBA00004651"/>
    </source>
</evidence>
<feature type="transmembrane region" description="Helical" evidence="7">
    <location>
        <begin position="416"/>
        <end position="434"/>
    </location>
</feature>
<feature type="transmembrane region" description="Helical" evidence="7">
    <location>
        <begin position="364"/>
        <end position="385"/>
    </location>
</feature>
<comment type="subcellular location">
    <subcellularLocation>
        <location evidence="1">Cell membrane</location>
        <topology evidence="1">Multi-pass membrane protein</topology>
    </subcellularLocation>
</comment>
<feature type="domain" description="ABC3 transporter permease C-terminal" evidence="8">
    <location>
        <begin position="273"/>
        <end position="394"/>
    </location>
</feature>
<feature type="transmembrane region" description="Helical" evidence="7">
    <location>
        <begin position="718"/>
        <end position="744"/>
    </location>
</feature>
<dbReference type="Pfam" id="PF02687">
    <property type="entry name" value="FtsX"/>
    <property type="match status" value="2"/>
</dbReference>
<keyword evidence="2" id="KW-1003">Cell membrane</keyword>
<evidence type="ECO:0000256" key="4">
    <source>
        <dbReference type="ARBA" id="ARBA00022989"/>
    </source>
</evidence>
<evidence type="ECO:0000256" key="7">
    <source>
        <dbReference type="SAM" id="Phobius"/>
    </source>
</evidence>
<comment type="similarity">
    <text evidence="6">Belongs to the ABC-4 integral membrane protein family.</text>
</comment>
<feature type="transmembrane region" description="Helical" evidence="7">
    <location>
        <begin position="318"/>
        <end position="344"/>
    </location>
</feature>
<feature type="transmembrane region" description="Helical" evidence="7">
    <location>
        <begin position="813"/>
        <end position="832"/>
    </location>
</feature>
<dbReference type="InterPro" id="IPR025857">
    <property type="entry name" value="MacB_PCD"/>
</dbReference>
<organism evidence="10 11">
    <name type="scientific">Streptomyces hebeiensis</name>
    <dbReference type="NCBI Taxonomy" id="229486"/>
    <lineage>
        <taxon>Bacteria</taxon>
        <taxon>Bacillati</taxon>
        <taxon>Actinomycetota</taxon>
        <taxon>Actinomycetes</taxon>
        <taxon>Kitasatosporales</taxon>
        <taxon>Streptomycetaceae</taxon>
        <taxon>Streptomyces</taxon>
    </lineage>
</organism>
<reference evidence="10 11" key="1">
    <citation type="journal article" date="2019" name="Int. J. Syst. Evol. Microbiol.">
        <title>The Global Catalogue of Microorganisms (GCM) 10K type strain sequencing project: providing services to taxonomists for standard genome sequencing and annotation.</title>
        <authorList>
            <consortium name="The Broad Institute Genomics Platform"/>
            <consortium name="The Broad Institute Genome Sequencing Center for Infectious Disease"/>
            <person name="Wu L."/>
            <person name="Ma J."/>
        </authorList>
    </citation>
    <scope>NUCLEOTIDE SEQUENCE [LARGE SCALE GENOMIC DNA]</scope>
    <source>
        <strain evidence="10 11">JCM 12696</strain>
    </source>
</reference>
<accession>A0ABN1UXR1</accession>
<feature type="domain" description="ABC3 transporter permease C-terminal" evidence="8">
    <location>
        <begin position="723"/>
        <end position="839"/>
    </location>
</feature>
<keyword evidence="4 7" id="KW-1133">Transmembrane helix</keyword>
<comment type="caution">
    <text evidence="10">The sequence shown here is derived from an EMBL/GenBank/DDBJ whole genome shotgun (WGS) entry which is preliminary data.</text>
</comment>
<dbReference type="InterPro" id="IPR050250">
    <property type="entry name" value="Macrolide_Exporter_MacB"/>
</dbReference>
<feature type="domain" description="MacB-like periplasmic core" evidence="9">
    <location>
        <begin position="17"/>
        <end position="237"/>
    </location>
</feature>
<evidence type="ECO:0000256" key="5">
    <source>
        <dbReference type="ARBA" id="ARBA00023136"/>
    </source>
</evidence>
<protein>
    <submittedName>
        <fullName evidence="10">ABC transporter permease</fullName>
    </submittedName>
</protein>
<dbReference type="PANTHER" id="PTHR30572:SF4">
    <property type="entry name" value="ABC TRANSPORTER PERMEASE YTRF"/>
    <property type="match status" value="1"/>
</dbReference>
<evidence type="ECO:0000256" key="6">
    <source>
        <dbReference type="ARBA" id="ARBA00038076"/>
    </source>
</evidence>
<keyword evidence="3 7" id="KW-0812">Transmembrane</keyword>
<feature type="transmembrane region" description="Helical" evidence="7">
    <location>
        <begin position="270"/>
        <end position="295"/>
    </location>
</feature>
<gene>
    <name evidence="10" type="ORF">GCM10009654_39980</name>
</gene>
<feature type="transmembrane region" description="Helical" evidence="7">
    <location>
        <begin position="771"/>
        <end position="793"/>
    </location>
</feature>
<dbReference type="InterPro" id="IPR003838">
    <property type="entry name" value="ABC3_permease_C"/>
</dbReference>
<evidence type="ECO:0000313" key="11">
    <source>
        <dbReference type="Proteomes" id="UP001501371"/>
    </source>
</evidence>
<feature type="transmembrane region" description="Helical" evidence="7">
    <location>
        <begin position="441"/>
        <end position="461"/>
    </location>
</feature>
<evidence type="ECO:0000259" key="9">
    <source>
        <dbReference type="Pfam" id="PF12704"/>
    </source>
</evidence>
<feature type="transmembrane region" description="Helical" evidence="7">
    <location>
        <begin position="500"/>
        <end position="522"/>
    </location>
</feature>
<feature type="domain" description="MacB-like periplasmic core" evidence="9">
    <location>
        <begin position="494"/>
        <end position="683"/>
    </location>
</feature>
<sequence>MFRTALRNVLAHKARLLMTVLAVLLGVAFVSGTLVFTDTLGNAFHKQSAKNYDDVAVSIDVFDTSHSDDPEERKLPSGLDDKTLDKLGALDGVASVTPRVTGFAGVADANGKLIGTEWATNGGNFQPGEDGKDRDYTFTDGTGPTRAGQIALDKATAAKGGYEVGDRVRVAADGTAREYTLAGIFTTEDGEVNAGGTLTLFDTATAQKLYREPGLFGTATLSADAGASQEKILRETERILPANAEAETGQELAAKQAKAIETQLSGLNQMLLAFAAIALFVGVFLISNTFTMLVAQRTKELALMRAVGASRRQVKRSVLIEAAVVGVFASVAGFAGGIGLAVALRSAMGLTGAKIPAGPPVVSPTAVGAAFAVGVLITVFAAWLPARRAAKIPPVAAMSSVHAVATTKSLVVRNSIGGILTLLGAGAIVAGAAAGSDGRIMIGAGAFLAMVGVIILIPLLSRPVIALVRPLLIGVFGVSGKLAGLNAVRNPRRTGATASALAIGLTLVTGLSVLGVTIGQAVDKATTANIKADYMLTMAGAESFSPESLRALEKASVVTAVSPQLSVSLTVKDDWVAGSAVTPNDVDQVLNIKTVSGSTKTLAEGGIAVAEKTAESKKWKVGDTLPVTFDDGKKADLKVGAIYEDNELLSPVTMSTELARPHEPDAYIRDMLVKTDGGASDANEQALVDALGKNPAVTIMDHDAIRNAFSGFINTALYIMYGLLAMALIIAVLGVVNTLAMSVFERQQEIGMLRAIGLDRSKVKRTIRLEAVVISVFGAVVGVALGTFLAWAIGETIKSSIPGYALVLPWDRIALFLVLAGLVGVLAALWPARSAAKLNMLTAIKTE</sequence>
<proteinExistence type="inferred from homology"/>
<dbReference type="PANTHER" id="PTHR30572">
    <property type="entry name" value="MEMBRANE COMPONENT OF TRANSPORTER-RELATED"/>
    <property type="match status" value="1"/>
</dbReference>
<evidence type="ECO:0000256" key="2">
    <source>
        <dbReference type="ARBA" id="ARBA00022475"/>
    </source>
</evidence>
<keyword evidence="11" id="KW-1185">Reference proteome</keyword>
<dbReference type="Proteomes" id="UP001501371">
    <property type="component" value="Unassembled WGS sequence"/>
</dbReference>